<dbReference type="AlphaFoldDB" id="A0AAN9AD68"/>
<dbReference type="InterPro" id="IPR024771">
    <property type="entry name" value="SUZ"/>
</dbReference>
<sequence length="188" mass="20973">MASSSFQTVLEERLEKLALERAAQAESRIQDISDIQVVTCDDNGRTPFTPQEPKIMILRRPQAKPEQEVNGMISIKQKQPLKTLEQRQQEYAEARLRILGDSGDTEESKPKPIHQKSLEQREADYAAARLRILGPASKSVEEPMLTGNSYGVHMLNVSREHQNNVGVLRTPKGPDGTSGFGRGSVQPR</sequence>
<organism evidence="6 7">
    <name type="scientific">Halocaridina rubra</name>
    <name type="common">Hawaiian red shrimp</name>
    <dbReference type="NCBI Taxonomy" id="373956"/>
    <lineage>
        <taxon>Eukaryota</taxon>
        <taxon>Metazoa</taxon>
        <taxon>Ecdysozoa</taxon>
        <taxon>Arthropoda</taxon>
        <taxon>Crustacea</taxon>
        <taxon>Multicrustacea</taxon>
        <taxon>Malacostraca</taxon>
        <taxon>Eumalacostraca</taxon>
        <taxon>Eucarida</taxon>
        <taxon>Decapoda</taxon>
        <taxon>Pleocyemata</taxon>
        <taxon>Caridea</taxon>
        <taxon>Atyoidea</taxon>
        <taxon>Atyidae</taxon>
        <taxon>Halocaridina</taxon>
    </lineage>
</organism>
<dbReference type="InterPro" id="IPR024642">
    <property type="entry name" value="SUZ-C"/>
</dbReference>
<dbReference type="PROSITE" id="PS51673">
    <property type="entry name" value="SUZ"/>
    <property type="match status" value="1"/>
</dbReference>
<comment type="similarity">
    <text evidence="1">Belongs to the SZRD1 family.</text>
</comment>
<evidence type="ECO:0000259" key="4">
    <source>
        <dbReference type="PROSITE" id="PS51673"/>
    </source>
</evidence>
<dbReference type="Pfam" id="PF12752">
    <property type="entry name" value="SUZ"/>
    <property type="match status" value="2"/>
</dbReference>
<reference evidence="6 7" key="1">
    <citation type="submission" date="2023-11" db="EMBL/GenBank/DDBJ databases">
        <title>Halocaridina rubra genome assembly.</title>
        <authorList>
            <person name="Smith C."/>
        </authorList>
    </citation>
    <scope>NUCLEOTIDE SEQUENCE [LARGE SCALE GENOMIC DNA]</scope>
    <source>
        <strain evidence="6">EP-1</strain>
        <tissue evidence="6">Whole</tissue>
    </source>
</reference>
<protein>
    <recommendedName>
        <fullName evidence="2">SUZ RNA-binding domain-containing</fullName>
    </recommendedName>
</protein>
<comment type="caution">
    <text evidence="6">The sequence shown here is derived from an EMBL/GenBank/DDBJ whole genome shotgun (WGS) entry which is preliminary data.</text>
</comment>
<feature type="domain" description="SUZ" evidence="4">
    <location>
        <begin position="34"/>
        <end position="103"/>
    </location>
</feature>
<dbReference type="PANTHER" id="PTHR31796">
    <property type="entry name" value="SUZ DOMAIN-CONTAINING PROTEIN 1"/>
    <property type="match status" value="1"/>
</dbReference>
<evidence type="ECO:0000259" key="5">
    <source>
        <dbReference type="PROSITE" id="PS51938"/>
    </source>
</evidence>
<dbReference type="InterPro" id="IPR039228">
    <property type="entry name" value="SZRD1"/>
</dbReference>
<dbReference type="PANTHER" id="PTHR31796:SF2">
    <property type="entry name" value="SUZ DOMAIN-CONTAINING PROTEIN 1"/>
    <property type="match status" value="1"/>
</dbReference>
<feature type="domain" description="SUZ-C" evidence="5">
    <location>
        <begin position="121"/>
        <end position="184"/>
    </location>
</feature>
<evidence type="ECO:0000256" key="2">
    <source>
        <dbReference type="ARBA" id="ARBA00044802"/>
    </source>
</evidence>
<dbReference type="EMBL" id="JAXCGZ010004469">
    <property type="protein sequence ID" value="KAK7081745.1"/>
    <property type="molecule type" value="Genomic_DNA"/>
</dbReference>
<evidence type="ECO:0000256" key="3">
    <source>
        <dbReference type="SAM" id="MobiDB-lite"/>
    </source>
</evidence>
<feature type="region of interest" description="Disordered" evidence="3">
    <location>
        <begin position="161"/>
        <end position="188"/>
    </location>
</feature>
<name>A0AAN9AD68_HALRR</name>
<gene>
    <name evidence="6" type="primary">SZRD1</name>
    <name evidence="6" type="ORF">SK128_002572</name>
</gene>
<proteinExistence type="inferred from homology"/>
<accession>A0AAN9AD68</accession>
<dbReference type="Proteomes" id="UP001381693">
    <property type="component" value="Unassembled WGS sequence"/>
</dbReference>
<evidence type="ECO:0000256" key="1">
    <source>
        <dbReference type="ARBA" id="ARBA00007124"/>
    </source>
</evidence>
<evidence type="ECO:0000313" key="6">
    <source>
        <dbReference type="EMBL" id="KAK7081745.1"/>
    </source>
</evidence>
<dbReference type="Pfam" id="PF12901">
    <property type="entry name" value="SUZ-C"/>
    <property type="match status" value="1"/>
</dbReference>
<evidence type="ECO:0000313" key="7">
    <source>
        <dbReference type="Proteomes" id="UP001381693"/>
    </source>
</evidence>
<feature type="region of interest" description="Disordered" evidence="3">
    <location>
        <begin position="100"/>
        <end position="119"/>
    </location>
</feature>
<feature type="compositionally biased region" description="Basic and acidic residues" evidence="3">
    <location>
        <begin position="106"/>
        <end position="119"/>
    </location>
</feature>
<keyword evidence="7" id="KW-1185">Reference proteome</keyword>
<dbReference type="PROSITE" id="PS51938">
    <property type="entry name" value="SUZ_C"/>
    <property type="match status" value="1"/>
</dbReference>